<gene>
    <name evidence="20" type="ORF">GPECTOR_18g153</name>
</gene>
<dbReference type="AlphaFoldDB" id="A0A150GJK3"/>
<keyword evidence="12" id="KW-1133">Transmembrane helix</keyword>
<evidence type="ECO:0000256" key="7">
    <source>
        <dbReference type="ARBA" id="ARBA00022723"/>
    </source>
</evidence>
<evidence type="ECO:0000256" key="10">
    <source>
        <dbReference type="ARBA" id="ARBA00022833"/>
    </source>
</evidence>
<evidence type="ECO:0000256" key="16">
    <source>
        <dbReference type="ARBA" id="ARBA00048889"/>
    </source>
</evidence>
<protein>
    <recommendedName>
        <fullName evidence="15">phytol kinase</fullName>
        <ecNumber evidence="15">2.7.1.182</ecNumber>
    </recommendedName>
</protein>
<feature type="region of interest" description="Disordered" evidence="18">
    <location>
        <begin position="281"/>
        <end position="306"/>
    </location>
</feature>
<feature type="domain" description="MYND-type" evidence="19">
    <location>
        <begin position="493"/>
        <end position="535"/>
    </location>
</feature>
<dbReference type="GO" id="GO:0009507">
    <property type="term" value="C:chloroplast"/>
    <property type="evidence" value="ECO:0007669"/>
    <property type="project" value="UniProtKB-SubCell"/>
</dbReference>
<evidence type="ECO:0000259" key="19">
    <source>
        <dbReference type="PROSITE" id="PS50865"/>
    </source>
</evidence>
<dbReference type="InterPro" id="IPR002893">
    <property type="entry name" value="Znf_MYND"/>
</dbReference>
<dbReference type="EC" id="2.7.1.182" evidence="15"/>
<dbReference type="GO" id="GO:0008270">
    <property type="term" value="F:zinc ion binding"/>
    <property type="evidence" value="ECO:0007669"/>
    <property type="project" value="UniProtKB-KW"/>
</dbReference>
<organism evidence="20 21">
    <name type="scientific">Gonium pectorale</name>
    <name type="common">Green alga</name>
    <dbReference type="NCBI Taxonomy" id="33097"/>
    <lineage>
        <taxon>Eukaryota</taxon>
        <taxon>Viridiplantae</taxon>
        <taxon>Chlorophyta</taxon>
        <taxon>core chlorophytes</taxon>
        <taxon>Chlorophyceae</taxon>
        <taxon>CS clade</taxon>
        <taxon>Chlamydomonadales</taxon>
        <taxon>Volvocaceae</taxon>
        <taxon>Gonium</taxon>
    </lineage>
</organism>
<keyword evidence="4" id="KW-0934">Plastid</keyword>
<accession>A0A150GJK3</accession>
<dbReference type="PROSITE" id="PS50865">
    <property type="entry name" value="ZF_MYND_2"/>
    <property type="match status" value="1"/>
</dbReference>
<sequence length="544" mass="56239">MAASHVIPIALDALQCARRFLLLGTRPEAEGAVAEAAGWWRLVAAVAAGALQHGGVAAELRAFGQLLADAGWDSAVRSGALALPSEPPPALAAALDGGLLRCLELLLRRAGRAPDGPEAAVVRAVVLCRDRGRSLPAYVGPLLAYGEPRQAAALVATLRKLLRTSDRQALSAEYLAPEDNWHQVLVLAVEAVLDAVQEWDVLEPASSDTNDQVDVSGAAPGGGPSPAAQQLVRLLSCAACEWLPELARAVMVPESVNQRALYIFLSWLPLLAARCSSPQPCQPAVTTPAPGEGGGPDGGRAAAAEEEDGGWRALLLEEVGAVRLLDRALQLVPQLAELGDSGYVHNILCYLVLSCGSVAAVYTGQRPPPSHAAVGSSGEAGLHADAAVTAGAAGEPFRGAVPAGQSRPSTPQPLPWRPELLREAAAQLRTLGAPENAEDAEGLAAYLERRRGDGGVYEELHPPLVELGPLSSALLPPAEARRLLPGRCANPACTSLEGDSEADLTLKACAGCGAVGYCCRPCQLEHWRAGHKGACGRVQGGGGA</sequence>
<keyword evidence="3" id="KW-0150">Chloroplast</keyword>
<comment type="subcellular location">
    <subcellularLocation>
        <location evidence="1">Plastid</location>
        <location evidence="1">Chloroplast membrane</location>
        <topology evidence="1">Multi-pass membrane protein</topology>
    </subcellularLocation>
</comment>
<evidence type="ECO:0000313" key="20">
    <source>
        <dbReference type="EMBL" id="KXZ49998.1"/>
    </source>
</evidence>
<evidence type="ECO:0000256" key="8">
    <source>
        <dbReference type="ARBA" id="ARBA00022771"/>
    </source>
</evidence>
<keyword evidence="8 17" id="KW-0863">Zinc-finger</keyword>
<dbReference type="Proteomes" id="UP000075714">
    <property type="component" value="Unassembled WGS sequence"/>
</dbReference>
<comment type="pathway">
    <text evidence="14">Cofactor biosynthesis; tocopherol biosynthesis.</text>
</comment>
<dbReference type="PANTHER" id="PTHR32523:SF8">
    <property type="entry name" value="DOLICHOL KINASE"/>
    <property type="match status" value="1"/>
</dbReference>
<dbReference type="Pfam" id="PF01753">
    <property type="entry name" value="zf-MYND"/>
    <property type="match status" value="1"/>
</dbReference>
<comment type="catalytic activity">
    <reaction evidence="16">
        <text>phytol + CTP = phytyl phosphate + CDP + H(+)</text>
        <dbReference type="Rhea" id="RHEA:38055"/>
        <dbReference type="ChEBI" id="CHEBI:15378"/>
        <dbReference type="ChEBI" id="CHEBI:17327"/>
        <dbReference type="ChEBI" id="CHEBI:37563"/>
        <dbReference type="ChEBI" id="CHEBI:58069"/>
        <dbReference type="ChEBI" id="CHEBI:75483"/>
        <dbReference type="EC" id="2.7.1.182"/>
    </reaction>
</comment>
<comment type="caution">
    <text evidence="20">The sequence shown here is derived from an EMBL/GenBank/DDBJ whole genome shotgun (WGS) entry which is preliminary data.</text>
</comment>
<dbReference type="GO" id="GO:0010276">
    <property type="term" value="F:phytol kinase activity"/>
    <property type="evidence" value="ECO:0007669"/>
    <property type="project" value="UniProtKB-EC"/>
</dbReference>
<dbReference type="Gene3D" id="6.10.140.2220">
    <property type="match status" value="1"/>
</dbReference>
<evidence type="ECO:0000256" key="18">
    <source>
        <dbReference type="SAM" id="MobiDB-lite"/>
    </source>
</evidence>
<keyword evidence="11" id="KW-0809">Transit peptide</keyword>
<reference evidence="21" key="1">
    <citation type="journal article" date="2016" name="Nat. Commun.">
        <title>The Gonium pectorale genome demonstrates co-option of cell cycle regulation during the evolution of multicellularity.</title>
        <authorList>
            <person name="Hanschen E.R."/>
            <person name="Marriage T.N."/>
            <person name="Ferris P.J."/>
            <person name="Hamaji T."/>
            <person name="Toyoda A."/>
            <person name="Fujiyama A."/>
            <person name="Neme R."/>
            <person name="Noguchi H."/>
            <person name="Minakuchi Y."/>
            <person name="Suzuki M."/>
            <person name="Kawai-Toyooka H."/>
            <person name="Smith D.R."/>
            <person name="Sparks H."/>
            <person name="Anderson J."/>
            <person name="Bakaric R."/>
            <person name="Luria V."/>
            <person name="Karger A."/>
            <person name="Kirschner M.W."/>
            <person name="Durand P.M."/>
            <person name="Michod R.E."/>
            <person name="Nozaki H."/>
            <person name="Olson B.J."/>
        </authorList>
    </citation>
    <scope>NUCLEOTIDE SEQUENCE [LARGE SCALE GENOMIC DNA]</scope>
    <source>
        <strain evidence="21">NIES-2863</strain>
    </source>
</reference>
<evidence type="ECO:0000256" key="15">
    <source>
        <dbReference type="ARBA" id="ARBA00039024"/>
    </source>
</evidence>
<keyword evidence="5" id="KW-0808">Transferase</keyword>
<evidence type="ECO:0000256" key="4">
    <source>
        <dbReference type="ARBA" id="ARBA00022640"/>
    </source>
</evidence>
<dbReference type="PANTHER" id="PTHR32523">
    <property type="entry name" value="PHYTOL KINASE 1, CHLOROPLASTIC"/>
    <property type="match status" value="1"/>
</dbReference>
<evidence type="ECO:0000256" key="2">
    <source>
        <dbReference type="ARBA" id="ARBA00010794"/>
    </source>
</evidence>
<evidence type="ECO:0000256" key="11">
    <source>
        <dbReference type="ARBA" id="ARBA00022946"/>
    </source>
</evidence>
<evidence type="ECO:0000313" key="21">
    <source>
        <dbReference type="Proteomes" id="UP000075714"/>
    </source>
</evidence>
<proteinExistence type="inferred from homology"/>
<feature type="region of interest" description="Disordered" evidence="18">
    <location>
        <begin position="396"/>
        <end position="416"/>
    </location>
</feature>
<evidence type="ECO:0000256" key="17">
    <source>
        <dbReference type="PROSITE-ProRule" id="PRU00134"/>
    </source>
</evidence>
<name>A0A150GJK3_GONPE</name>
<evidence type="ECO:0000256" key="9">
    <source>
        <dbReference type="ARBA" id="ARBA00022777"/>
    </source>
</evidence>
<feature type="region of interest" description="Disordered" evidence="18">
    <location>
        <begin position="204"/>
        <end position="224"/>
    </location>
</feature>
<comment type="similarity">
    <text evidence="2">Belongs to the polyprenol kinase family.</text>
</comment>
<keyword evidence="10" id="KW-0862">Zinc</keyword>
<dbReference type="EMBL" id="LSYV01000019">
    <property type="protein sequence ID" value="KXZ49998.1"/>
    <property type="molecule type" value="Genomic_DNA"/>
</dbReference>
<evidence type="ECO:0000256" key="13">
    <source>
        <dbReference type="ARBA" id="ARBA00023136"/>
    </source>
</evidence>
<dbReference type="SUPFAM" id="SSF144232">
    <property type="entry name" value="HIT/MYND zinc finger-like"/>
    <property type="match status" value="1"/>
</dbReference>
<evidence type="ECO:0000256" key="12">
    <source>
        <dbReference type="ARBA" id="ARBA00022989"/>
    </source>
</evidence>
<evidence type="ECO:0000256" key="1">
    <source>
        <dbReference type="ARBA" id="ARBA00004508"/>
    </source>
</evidence>
<keyword evidence="7" id="KW-0479">Metal-binding</keyword>
<keyword evidence="6" id="KW-0812">Transmembrane</keyword>
<keyword evidence="13" id="KW-0472">Membrane</keyword>
<evidence type="ECO:0000256" key="14">
    <source>
        <dbReference type="ARBA" id="ARBA00024015"/>
    </source>
</evidence>
<dbReference type="InterPro" id="IPR039606">
    <property type="entry name" value="Phytol/farnesol_kinase"/>
</dbReference>
<evidence type="ECO:0000256" key="6">
    <source>
        <dbReference type="ARBA" id="ARBA00022692"/>
    </source>
</evidence>
<keyword evidence="9" id="KW-0418">Kinase</keyword>
<keyword evidence="21" id="KW-1185">Reference proteome</keyword>
<evidence type="ECO:0000256" key="5">
    <source>
        <dbReference type="ARBA" id="ARBA00022679"/>
    </source>
</evidence>
<dbReference type="GO" id="GO:0016020">
    <property type="term" value="C:membrane"/>
    <property type="evidence" value="ECO:0007669"/>
    <property type="project" value="UniProtKB-SubCell"/>
</dbReference>
<evidence type="ECO:0000256" key="3">
    <source>
        <dbReference type="ARBA" id="ARBA00022528"/>
    </source>
</evidence>